<protein>
    <recommendedName>
        <fullName evidence="2">CCHC-type domain-containing protein</fullName>
    </recommendedName>
</protein>
<organism evidence="3 4">
    <name type="scientific">Basidiobolus ranarum</name>
    <dbReference type="NCBI Taxonomy" id="34480"/>
    <lineage>
        <taxon>Eukaryota</taxon>
        <taxon>Fungi</taxon>
        <taxon>Fungi incertae sedis</taxon>
        <taxon>Zoopagomycota</taxon>
        <taxon>Entomophthoromycotina</taxon>
        <taxon>Basidiobolomycetes</taxon>
        <taxon>Basidiobolales</taxon>
        <taxon>Basidiobolaceae</taxon>
        <taxon>Basidiobolus</taxon>
    </lineage>
</organism>
<feature type="non-terminal residue" evidence="3">
    <location>
        <position position="96"/>
    </location>
</feature>
<keyword evidence="1" id="KW-0479">Metal-binding</keyword>
<dbReference type="EMBL" id="JASJQH010006571">
    <property type="protein sequence ID" value="KAK9731553.1"/>
    <property type="molecule type" value="Genomic_DNA"/>
</dbReference>
<keyword evidence="1" id="KW-0862">Zinc</keyword>
<comment type="caution">
    <text evidence="3">The sequence shown here is derived from an EMBL/GenBank/DDBJ whole genome shotgun (WGS) entry which is preliminary data.</text>
</comment>
<name>A0ABR2WC06_9FUNG</name>
<evidence type="ECO:0000256" key="1">
    <source>
        <dbReference type="PROSITE-ProRule" id="PRU00047"/>
    </source>
</evidence>
<dbReference type="InterPro" id="IPR036875">
    <property type="entry name" value="Znf_CCHC_sf"/>
</dbReference>
<keyword evidence="1" id="KW-0863">Zinc-finger</keyword>
<dbReference type="SUPFAM" id="SSF57756">
    <property type="entry name" value="Retrovirus zinc finger-like domains"/>
    <property type="match status" value="1"/>
</dbReference>
<keyword evidence="4" id="KW-1185">Reference proteome</keyword>
<accession>A0ABR2WC06</accession>
<reference evidence="3 4" key="1">
    <citation type="submission" date="2023-04" db="EMBL/GenBank/DDBJ databases">
        <title>Genome of Basidiobolus ranarum AG-B5.</title>
        <authorList>
            <person name="Stajich J.E."/>
            <person name="Carter-House D."/>
            <person name="Gryganskyi A."/>
        </authorList>
    </citation>
    <scope>NUCLEOTIDE SEQUENCE [LARGE SCALE GENOMIC DNA]</scope>
    <source>
        <strain evidence="3 4">AG-B5</strain>
    </source>
</reference>
<evidence type="ECO:0000313" key="3">
    <source>
        <dbReference type="EMBL" id="KAK9731553.1"/>
    </source>
</evidence>
<dbReference type="Pfam" id="PF00098">
    <property type="entry name" value="zf-CCHC"/>
    <property type="match status" value="1"/>
</dbReference>
<feature type="non-terminal residue" evidence="3">
    <location>
        <position position="1"/>
    </location>
</feature>
<dbReference type="Proteomes" id="UP001479436">
    <property type="component" value="Unassembled WGS sequence"/>
</dbReference>
<proteinExistence type="predicted"/>
<evidence type="ECO:0000313" key="4">
    <source>
        <dbReference type="Proteomes" id="UP001479436"/>
    </source>
</evidence>
<dbReference type="InterPro" id="IPR001878">
    <property type="entry name" value="Znf_CCHC"/>
</dbReference>
<sequence>FVVARLMDQHLRSKNLEKESEEVALFGAGKHSFGKYKGYKRRKPGLCYGCNKPGHQIKDCKLRNCNKNEKSEQANQVSTKEEVLFISALSVTSEQD</sequence>
<evidence type="ECO:0000259" key="2">
    <source>
        <dbReference type="PROSITE" id="PS50158"/>
    </source>
</evidence>
<gene>
    <name evidence="3" type="ORF">K7432_018575</name>
</gene>
<dbReference type="PROSITE" id="PS50158">
    <property type="entry name" value="ZF_CCHC"/>
    <property type="match status" value="1"/>
</dbReference>
<feature type="domain" description="CCHC-type" evidence="2">
    <location>
        <begin position="47"/>
        <end position="61"/>
    </location>
</feature>